<dbReference type="PANTHER" id="PTHR48020">
    <property type="entry name" value="PROTON MYO-INOSITOL COTRANSPORTER"/>
    <property type="match status" value="1"/>
</dbReference>
<proteinExistence type="inferred from homology"/>
<feature type="transmembrane region" description="Helical" evidence="11">
    <location>
        <begin position="50"/>
        <end position="68"/>
    </location>
</feature>
<evidence type="ECO:0000256" key="10">
    <source>
        <dbReference type="RuleBase" id="RU003346"/>
    </source>
</evidence>
<dbReference type="AlphaFoldDB" id="A0A486RI51"/>
<feature type="transmembrane region" description="Helical" evidence="11">
    <location>
        <begin position="7"/>
        <end position="30"/>
    </location>
</feature>
<name>A0A486RI51_KLEPN</name>
<dbReference type="NCBIfam" id="TIGR00879">
    <property type="entry name" value="SP"/>
    <property type="match status" value="1"/>
</dbReference>
<evidence type="ECO:0000256" key="11">
    <source>
        <dbReference type="SAM" id="Phobius"/>
    </source>
</evidence>
<sequence length="483" mass="53204">MSTRKHNVPYLIFICAIASISGIILGYDASVISGVIDPLTEHLSLSPAESGWAVSNVILSCIAGAWGVGRFTDRFGRKVTLIVTTILFTISAIGSALANDLTWFVIYRMIGGLAVGMASAVTPLYIAEVSPKDLRGRMLGMQQMLMVGGQLVVYIVNYLIARGMAHEWVVSMGWRWMLASALIPCVLFLVMAFFMPESPRWYAMRNQREKSLKVLTSLSNPGHAERLYADIRISIATDSALQSTPTSHGILRDKKSSYILWIGCAIAVLQQVSGINILMYFAPSLLQNVTGNTQDSLFQSIFLGLALLAGVSIALVAFDRVGRIPLLRWGALGCAAFLLFTSWAFMSEAKGYLPVVGLVGFIFVFGMSWSLGAWLLISEIFPNRMRAVAMGYAFCSLWISNFIVTQSFPMMNRNPVLMEHFHGAFPLLLCSGFSIIAFWFVGRFLPETKGVSLEHIEPLMLSKSRRFGGEQEMLVTPKSVSQK</sequence>
<dbReference type="InterPro" id="IPR005829">
    <property type="entry name" value="Sugar_transporter_CS"/>
</dbReference>
<organism evidence="13">
    <name type="scientific">Klebsiella pneumoniae</name>
    <dbReference type="NCBI Taxonomy" id="573"/>
    <lineage>
        <taxon>Bacteria</taxon>
        <taxon>Pseudomonadati</taxon>
        <taxon>Pseudomonadota</taxon>
        <taxon>Gammaproteobacteria</taxon>
        <taxon>Enterobacterales</taxon>
        <taxon>Enterobacteriaceae</taxon>
        <taxon>Klebsiella/Raoultella group</taxon>
        <taxon>Klebsiella</taxon>
        <taxon>Klebsiella pneumoniae complex</taxon>
    </lineage>
</organism>
<dbReference type="PANTHER" id="PTHR48020:SF12">
    <property type="entry name" value="PROTON MYO-INOSITOL COTRANSPORTER"/>
    <property type="match status" value="1"/>
</dbReference>
<dbReference type="GO" id="GO:0015293">
    <property type="term" value="F:symporter activity"/>
    <property type="evidence" value="ECO:0007669"/>
    <property type="project" value="UniProtKB-KW"/>
</dbReference>
<evidence type="ECO:0000256" key="7">
    <source>
        <dbReference type="ARBA" id="ARBA00022847"/>
    </source>
</evidence>
<evidence type="ECO:0000259" key="12">
    <source>
        <dbReference type="PROSITE" id="PS50850"/>
    </source>
</evidence>
<keyword evidence="3 10" id="KW-0813">Transport</keyword>
<gene>
    <name evidence="13" type="primary">xylE</name>
    <name evidence="13" type="ORF">SAMEA4873656_01805</name>
</gene>
<dbReference type="PROSITE" id="PS50850">
    <property type="entry name" value="MFS"/>
    <property type="match status" value="1"/>
</dbReference>
<feature type="transmembrane region" description="Helical" evidence="11">
    <location>
        <begin position="173"/>
        <end position="195"/>
    </location>
</feature>
<keyword evidence="4" id="KW-1003">Cell membrane</keyword>
<dbReference type="InterPro" id="IPR036259">
    <property type="entry name" value="MFS_trans_sf"/>
</dbReference>
<evidence type="ECO:0000256" key="9">
    <source>
        <dbReference type="ARBA" id="ARBA00023136"/>
    </source>
</evidence>
<dbReference type="SUPFAM" id="SSF103473">
    <property type="entry name" value="MFS general substrate transporter"/>
    <property type="match status" value="1"/>
</dbReference>
<protein>
    <submittedName>
        <fullName evidence="13">Sugar transporter</fullName>
    </submittedName>
</protein>
<feature type="transmembrane region" description="Helical" evidence="11">
    <location>
        <begin position="258"/>
        <end position="281"/>
    </location>
</feature>
<evidence type="ECO:0000256" key="8">
    <source>
        <dbReference type="ARBA" id="ARBA00022989"/>
    </source>
</evidence>
<keyword evidence="7" id="KW-0769">Symport</keyword>
<evidence type="ECO:0000256" key="2">
    <source>
        <dbReference type="ARBA" id="ARBA00010992"/>
    </source>
</evidence>
<evidence type="ECO:0000256" key="6">
    <source>
        <dbReference type="ARBA" id="ARBA00022692"/>
    </source>
</evidence>
<accession>A0A486RI51</accession>
<reference evidence="13" key="1">
    <citation type="submission" date="2019-03" db="EMBL/GenBank/DDBJ databases">
        <authorList>
            <consortium name="Pathogen Informatics"/>
        </authorList>
    </citation>
    <scope>NUCLEOTIDE SEQUENCE</scope>
    <source>
        <strain evidence="13">5012STDY7626466</strain>
    </source>
</reference>
<evidence type="ECO:0000313" key="13">
    <source>
        <dbReference type="EMBL" id="VGM00947.1"/>
    </source>
</evidence>
<dbReference type="InterPro" id="IPR020846">
    <property type="entry name" value="MFS_dom"/>
</dbReference>
<keyword evidence="9 11" id="KW-0472">Membrane</keyword>
<comment type="similarity">
    <text evidence="2 10">Belongs to the major facilitator superfamily. Sugar transporter (TC 2.A.1.1) family.</text>
</comment>
<feature type="transmembrane region" description="Helical" evidence="11">
    <location>
        <begin position="301"/>
        <end position="319"/>
    </location>
</feature>
<keyword evidence="6 11" id="KW-0812">Transmembrane</keyword>
<dbReference type="EMBL" id="CAAHCZ010000002">
    <property type="protein sequence ID" value="VGM00947.1"/>
    <property type="molecule type" value="Genomic_DNA"/>
</dbReference>
<dbReference type="PROSITE" id="PS00217">
    <property type="entry name" value="SUGAR_TRANSPORT_2"/>
    <property type="match status" value="1"/>
</dbReference>
<feature type="transmembrane region" description="Helical" evidence="11">
    <location>
        <begin position="139"/>
        <end position="161"/>
    </location>
</feature>
<dbReference type="Pfam" id="PF00083">
    <property type="entry name" value="Sugar_tr"/>
    <property type="match status" value="1"/>
</dbReference>
<evidence type="ECO:0000256" key="1">
    <source>
        <dbReference type="ARBA" id="ARBA00004651"/>
    </source>
</evidence>
<dbReference type="InterPro" id="IPR005828">
    <property type="entry name" value="MFS_sugar_transport-like"/>
</dbReference>
<feature type="transmembrane region" description="Helical" evidence="11">
    <location>
        <begin position="80"/>
        <end position="98"/>
    </location>
</feature>
<comment type="subcellular location">
    <subcellularLocation>
        <location evidence="1">Cell membrane</location>
        <topology evidence="1">Multi-pass membrane protein</topology>
    </subcellularLocation>
</comment>
<evidence type="ECO:0000256" key="5">
    <source>
        <dbReference type="ARBA" id="ARBA00022597"/>
    </source>
</evidence>
<dbReference type="PRINTS" id="PR00171">
    <property type="entry name" value="SUGRTRNSPORT"/>
</dbReference>
<feature type="domain" description="Major facilitator superfamily (MFS) profile" evidence="12">
    <location>
        <begin position="14"/>
        <end position="449"/>
    </location>
</feature>
<dbReference type="Gene3D" id="1.20.1250.20">
    <property type="entry name" value="MFS general substrate transporter like domains"/>
    <property type="match status" value="2"/>
</dbReference>
<feature type="transmembrane region" description="Helical" evidence="11">
    <location>
        <begin position="326"/>
        <end position="346"/>
    </location>
</feature>
<feature type="transmembrane region" description="Helical" evidence="11">
    <location>
        <begin position="420"/>
        <end position="441"/>
    </location>
</feature>
<feature type="transmembrane region" description="Helical" evidence="11">
    <location>
        <begin position="389"/>
        <end position="408"/>
    </location>
</feature>
<keyword evidence="5 13" id="KW-0762">Sugar transport</keyword>
<feature type="transmembrane region" description="Helical" evidence="11">
    <location>
        <begin position="352"/>
        <end position="377"/>
    </location>
</feature>
<dbReference type="InterPro" id="IPR050814">
    <property type="entry name" value="Myo-inositol_Transporter"/>
</dbReference>
<evidence type="ECO:0000256" key="3">
    <source>
        <dbReference type="ARBA" id="ARBA00022448"/>
    </source>
</evidence>
<evidence type="ECO:0000256" key="4">
    <source>
        <dbReference type="ARBA" id="ARBA00022475"/>
    </source>
</evidence>
<feature type="transmembrane region" description="Helical" evidence="11">
    <location>
        <begin position="104"/>
        <end position="127"/>
    </location>
</feature>
<dbReference type="GO" id="GO:0005886">
    <property type="term" value="C:plasma membrane"/>
    <property type="evidence" value="ECO:0007669"/>
    <property type="project" value="UniProtKB-SubCell"/>
</dbReference>
<dbReference type="InterPro" id="IPR003663">
    <property type="entry name" value="Sugar/inositol_transpt"/>
</dbReference>
<keyword evidence="8 11" id="KW-1133">Transmembrane helix</keyword>